<dbReference type="InterPro" id="IPR050259">
    <property type="entry name" value="SDR"/>
</dbReference>
<dbReference type="PANTHER" id="PTHR42879:SF2">
    <property type="entry name" value="3-OXOACYL-[ACYL-CARRIER-PROTEIN] REDUCTASE FABG"/>
    <property type="match status" value="1"/>
</dbReference>
<dbReference type="PRINTS" id="PR00081">
    <property type="entry name" value="GDHRDH"/>
</dbReference>
<evidence type="ECO:0000313" key="3">
    <source>
        <dbReference type="Proteomes" id="UP001501084"/>
    </source>
</evidence>
<keyword evidence="3" id="KW-1185">Reference proteome</keyword>
<protein>
    <submittedName>
        <fullName evidence="2">SDR family NAD(P)-dependent oxidoreductase</fullName>
    </submittedName>
</protein>
<gene>
    <name evidence="2" type="ORF">GCM10009786_19550</name>
</gene>
<dbReference type="Proteomes" id="UP001501084">
    <property type="component" value="Unassembled WGS sequence"/>
</dbReference>
<dbReference type="EMBL" id="BAAAOP010000007">
    <property type="protein sequence ID" value="GAA2188856.1"/>
    <property type="molecule type" value="Genomic_DNA"/>
</dbReference>
<dbReference type="InterPro" id="IPR036291">
    <property type="entry name" value="NAD(P)-bd_dom_sf"/>
</dbReference>
<organism evidence="2 3">
    <name type="scientific">Leucobacter alluvii</name>
    <dbReference type="NCBI Taxonomy" id="340321"/>
    <lineage>
        <taxon>Bacteria</taxon>
        <taxon>Bacillati</taxon>
        <taxon>Actinomycetota</taxon>
        <taxon>Actinomycetes</taxon>
        <taxon>Micrococcales</taxon>
        <taxon>Microbacteriaceae</taxon>
        <taxon>Leucobacter</taxon>
    </lineage>
</organism>
<dbReference type="PANTHER" id="PTHR42879">
    <property type="entry name" value="3-OXOACYL-(ACYL-CARRIER-PROTEIN) REDUCTASE"/>
    <property type="match status" value="1"/>
</dbReference>
<dbReference type="InterPro" id="IPR002347">
    <property type="entry name" value="SDR_fam"/>
</dbReference>
<accession>A0ABP5MY34</accession>
<proteinExistence type="inferred from homology"/>
<evidence type="ECO:0000256" key="1">
    <source>
        <dbReference type="ARBA" id="ARBA00006484"/>
    </source>
</evidence>
<evidence type="ECO:0000313" key="2">
    <source>
        <dbReference type="EMBL" id="GAA2188856.1"/>
    </source>
</evidence>
<comment type="similarity">
    <text evidence="1">Belongs to the short-chain dehydrogenases/reductases (SDR) family.</text>
</comment>
<dbReference type="Pfam" id="PF13561">
    <property type="entry name" value="adh_short_C2"/>
    <property type="match status" value="1"/>
</dbReference>
<dbReference type="SUPFAM" id="SSF51735">
    <property type="entry name" value="NAD(P)-binding Rossmann-fold domains"/>
    <property type="match status" value="1"/>
</dbReference>
<sequence>MTAVRSSEARVALITGAGSDRGIGFAAARALAEAGHRLGIAATSDRIEERAAELRALGHEVVTVIADLTDAAEADRAVAEVLEAFGRLDVLVNNAGMTSVSDPEQPAGIRDISNAQWDAALRRNLDTMLFVTRAATPPLVRSGAGRIINVASLSGPVTAYAGDIAYHAAKAGAVGLTRAAAIDLAEQGVTVNAVAPGWIDTGSSTPHELRMGDATPVGRSGRPEEVASAIAWLARADASYVTGQVIVVDGGNSIMEDRGGAPLE</sequence>
<dbReference type="RefSeq" id="WP_346058195.1">
    <property type="nucleotide sequence ID" value="NZ_BAAAOP010000007.1"/>
</dbReference>
<name>A0ABP5MY34_9MICO</name>
<dbReference type="PRINTS" id="PR00080">
    <property type="entry name" value="SDRFAMILY"/>
</dbReference>
<comment type="caution">
    <text evidence="2">The sequence shown here is derived from an EMBL/GenBank/DDBJ whole genome shotgun (WGS) entry which is preliminary data.</text>
</comment>
<dbReference type="Gene3D" id="3.40.50.720">
    <property type="entry name" value="NAD(P)-binding Rossmann-like Domain"/>
    <property type="match status" value="1"/>
</dbReference>
<reference evidence="3" key="1">
    <citation type="journal article" date="2019" name="Int. J. Syst. Evol. Microbiol.">
        <title>The Global Catalogue of Microorganisms (GCM) 10K type strain sequencing project: providing services to taxonomists for standard genome sequencing and annotation.</title>
        <authorList>
            <consortium name="The Broad Institute Genomics Platform"/>
            <consortium name="The Broad Institute Genome Sequencing Center for Infectious Disease"/>
            <person name="Wu L."/>
            <person name="Ma J."/>
        </authorList>
    </citation>
    <scope>NUCLEOTIDE SEQUENCE [LARGE SCALE GENOMIC DNA]</scope>
    <source>
        <strain evidence="3">JCM 14919</strain>
    </source>
</reference>